<gene>
    <name evidence="2" type="ORF">M0811_14237</name>
</gene>
<dbReference type="AlphaFoldDB" id="A0A9Q0LWW5"/>
<dbReference type="EMBL" id="JAPDFW010000016">
    <property type="protein sequence ID" value="KAJ5080029.1"/>
    <property type="molecule type" value="Genomic_DNA"/>
</dbReference>
<dbReference type="Proteomes" id="UP001149090">
    <property type="component" value="Unassembled WGS sequence"/>
</dbReference>
<organism evidence="2 3">
    <name type="scientific">Anaeramoeba ignava</name>
    <name type="common">Anaerobic marine amoeba</name>
    <dbReference type="NCBI Taxonomy" id="1746090"/>
    <lineage>
        <taxon>Eukaryota</taxon>
        <taxon>Metamonada</taxon>
        <taxon>Anaeramoebidae</taxon>
        <taxon>Anaeramoeba</taxon>
    </lineage>
</organism>
<evidence type="ECO:0000313" key="2">
    <source>
        <dbReference type="EMBL" id="KAJ5080029.1"/>
    </source>
</evidence>
<protein>
    <submittedName>
        <fullName evidence="2">Uncharacterized protein</fullName>
    </submittedName>
</protein>
<name>A0A9Q0LWW5_ANAIG</name>
<accession>A0A9Q0LWW5</accession>
<comment type="caution">
    <text evidence="2">The sequence shown here is derived from an EMBL/GenBank/DDBJ whole genome shotgun (WGS) entry which is preliminary data.</text>
</comment>
<proteinExistence type="predicted"/>
<evidence type="ECO:0000313" key="3">
    <source>
        <dbReference type="Proteomes" id="UP001149090"/>
    </source>
</evidence>
<dbReference type="OrthoDB" id="10029319at2759"/>
<evidence type="ECO:0000256" key="1">
    <source>
        <dbReference type="SAM" id="MobiDB-lite"/>
    </source>
</evidence>
<keyword evidence="3" id="KW-1185">Reference proteome</keyword>
<feature type="region of interest" description="Disordered" evidence="1">
    <location>
        <begin position="138"/>
        <end position="205"/>
    </location>
</feature>
<reference evidence="2" key="1">
    <citation type="submission" date="2022-10" db="EMBL/GenBank/DDBJ databases">
        <title>Novel sulphate-reducing endosymbionts in the free-living metamonad Anaeramoeba.</title>
        <authorList>
            <person name="Jerlstrom-Hultqvist J."/>
            <person name="Cepicka I."/>
            <person name="Gallot-Lavallee L."/>
            <person name="Salas-Leiva D."/>
            <person name="Curtis B.A."/>
            <person name="Zahonova K."/>
            <person name="Pipaliya S."/>
            <person name="Dacks J."/>
            <person name="Roger A.J."/>
        </authorList>
    </citation>
    <scope>NUCLEOTIDE SEQUENCE</scope>
    <source>
        <strain evidence="2">BMAN</strain>
    </source>
</reference>
<sequence length="717" mass="87064">MFESKQENNQIQIELRHINQKFKIPNIKTISYKNAVSFCSRKLNLEENQIYFLNQNIPIKEKEIFYESINESIQKLTEQSRKICNNYYIIDVVNPDKFQEESKKQEERIRREQEQEQERIRKQKENQEIIRQKENQERIRREKEKQEQERIRREGEKQERIRRESENQEQERIRREKENQERIRREKENQERIKQKEEERIRKREKAKDLNQKTKGIAEFRLIDYDEYQKLSNLNYGGIEIKFLFKNQKYSIFQAENWLKEDSIKFCSEKFEISRSRINLVYNEFVIPNLDYLLDGINKINSFLNQTRNNRNNIISVDVIDIVDYNFIPYFINQDKIYKIEKIQLPKKNQSNCETIPIPINKSIKNQKEIKENITIKIEEDTFSETNEIQIIFMKEKNRNNHNQEIEENPMKYPFDISTKNKEQPKKPVEIIFEPKTFEIEEGNILSLFHYNEEKKEWEEEEENIFISPETGKLKVVLNHFSIHYAKEIKPPKIDLDEKLFDANWNAFWPENYNNEEIRGGMPYYVAKLFERQSLLVPDFYKYEDWCVAFHGTAYKVLDPVVGKKEGLIATDRTWGYGVYCSPSYKYASIYGIGAHFDEDQNLWVYPRHSWILNFLPDEKPDKTEITLLILQLRVKLSNFNPYPYGSNANKNDYDIFPETWQYSMFNKFKYCCNDRNFNSNEIEWRIKDPKNIKVYGILTRTIKLKELKEWIKQIEW</sequence>